<accession>T5AND2</accession>
<evidence type="ECO:0000256" key="1">
    <source>
        <dbReference type="SAM" id="MobiDB-lite"/>
    </source>
</evidence>
<evidence type="ECO:0000313" key="2">
    <source>
        <dbReference type="EMBL" id="EQL03936.1"/>
    </source>
</evidence>
<feature type="compositionally biased region" description="Acidic residues" evidence="1">
    <location>
        <begin position="29"/>
        <end position="69"/>
    </location>
</feature>
<name>T5AND2_OPHSC</name>
<dbReference type="EMBL" id="KE652186">
    <property type="protein sequence ID" value="EQL03936.1"/>
    <property type="molecule type" value="Genomic_DNA"/>
</dbReference>
<protein>
    <submittedName>
        <fullName evidence="2">Uncharacterized protein</fullName>
    </submittedName>
</protein>
<dbReference type="Proteomes" id="UP000019374">
    <property type="component" value="Unassembled WGS sequence"/>
</dbReference>
<dbReference type="OrthoDB" id="4508730at2759"/>
<dbReference type="AlphaFoldDB" id="T5AND2"/>
<reference evidence="2 3" key="1">
    <citation type="journal article" date="2013" name="Chin. Sci. Bull.">
        <title>Genome survey uncovers the secrets of sex and lifestyle in caterpillar fungus.</title>
        <authorList>
            <person name="Hu X."/>
            <person name="Zhang Y."/>
            <person name="Xiao G."/>
            <person name="Zheng P."/>
            <person name="Xia Y."/>
            <person name="Zhang X."/>
            <person name="St Leger R.J."/>
            <person name="Liu X."/>
            <person name="Wang C."/>
        </authorList>
    </citation>
    <scope>NUCLEOTIDE SEQUENCE [LARGE SCALE GENOMIC DNA]</scope>
    <source>
        <strain evidence="3">Co18 / CGMCC 3.14243</strain>
        <tissue evidence="2">Fruit-body</tissue>
    </source>
</reference>
<dbReference type="HOGENOM" id="CLU_068502_1_0_1"/>
<proteinExistence type="predicted"/>
<dbReference type="eggNOG" id="ENOG502SUIA">
    <property type="taxonomic scope" value="Eukaryota"/>
</dbReference>
<gene>
    <name evidence="2" type="ORF">OCS_00335</name>
</gene>
<evidence type="ECO:0000313" key="3">
    <source>
        <dbReference type="Proteomes" id="UP000019374"/>
    </source>
</evidence>
<sequence length="313" mass="36350">MRETNFPAWYHRLAIMTIGKDRDVHPADFDQDISDLEESEEDSDMVDACECSDSDSECECPLPEDESDSVSERSYNGSEADYYYELRDQREERKRELREERKCQLVERECLQEYESNREMHVQAASELLQQSQIPGHSPRLALLAGSHFRLHSADYVHYCYDSELCSTKYVEFNRLPPLDDDNYDYTQPPARDAEIAGHFYFDSRTSRSFRPFSPPQLAGQKEYRIKTQSDDFVSDSDEIVSDSDEIVFQFIGDDYLTMTVGRELVHINDAQVALAPEVFKFVGIRTGLNLYERAKTWKVARQQYESAQPMAP</sequence>
<feature type="region of interest" description="Disordered" evidence="1">
    <location>
        <begin position="24"/>
        <end position="75"/>
    </location>
</feature>
<organism evidence="2 3">
    <name type="scientific">Ophiocordyceps sinensis (strain Co18 / CGMCC 3.14243)</name>
    <name type="common">Yarsagumba caterpillar fungus</name>
    <name type="synonym">Hirsutella sinensis</name>
    <dbReference type="NCBI Taxonomy" id="911162"/>
    <lineage>
        <taxon>Eukaryota</taxon>
        <taxon>Fungi</taxon>
        <taxon>Dikarya</taxon>
        <taxon>Ascomycota</taxon>
        <taxon>Pezizomycotina</taxon>
        <taxon>Sordariomycetes</taxon>
        <taxon>Hypocreomycetidae</taxon>
        <taxon>Hypocreales</taxon>
        <taxon>Ophiocordycipitaceae</taxon>
        <taxon>Ophiocordyceps</taxon>
    </lineage>
</organism>